<proteinExistence type="predicted"/>
<dbReference type="InterPro" id="IPR036390">
    <property type="entry name" value="WH_DNA-bd_sf"/>
</dbReference>
<dbReference type="Gene3D" id="1.10.10.10">
    <property type="entry name" value="Winged helix-like DNA-binding domain superfamily/Winged helix DNA-binding domain"/>
    <property type="match status" value="1"/>
</dbReference>
<dbReference type="Proteomes" id="UP000002028">
    <property type="component" value="Chromosome"/>
</dbReference>
<evidence type="ECO:0000256" key="3">
    <source>
        <dbReference type="ARBA" id="ARBA00023163"/>
    </source>
</evidence>
<keyword evidence="1" id="KW-0805">Transcription regulation</keyword>
<dbReference type="PANTHER" id="PTHR42756:SF1">
    <property type="entry name" value="TRANSCRIPTIONAL REPRESSOR OF EMRAB OPERON"/>
    <property type="match status" value="1"/>
</dbReference>
<dbReference type="RefSeq" id="WP_012926720.1">
    <property type="nucleotide sequence ID" value="NC_013730.1"/>
</dbReference>
<dbReference type="KEGG" id="sli:Slin_2146"/>
<dbReference type="SUPFAM" id="SSF46785">
    <property type="entry name" value="Winged helix' DNA-binding domain"/>
    <property type="match status" value="1"/>
</dbReference>
<dbReference type="GO" id="GO:0003700">
    <property type="term" value="F:DNA-binding transcription factor activity"/>
    <property type="evidence" value="ECO:0007669"/>
    <property type="project" value="InterPro"/>
</dbReference>
<dbReference type="SMART" id="SM00347">
    <property type="entry name" value="HTH_MARR"/>
    <property type="match status" value="1"/>
</dbReference>
<evidence type="ECO:0000313" key="6">
    <source>
        <dbReference type="Proteomes" id="UP000002028"/>
    </source>
</evidence>
<keyword evidence="2" id="KW-0238">DNA-binding</keyword>
<accession>D2QDP4</accession>
<protein>
    <submittedName>
        <fullName evidence="5">Transcriptional regulator, MarR family</fullName>
    </submittedName>
</protein>
<dbReference type="InterPro" id="IPR000835">
    <property type="entry name" value="HTH_MarR-typ"/>
</dbReference>
<dbReference type="HOGENOM" id="CLU_105055_0_0_10"/>
<sequence length="211" mass="23980">MSKIVELVTAWAEFDQQYPNQSVEQFCQYQLAQQKATEAESNYDRQQQIGGLLKILGRITSAFALYHRAAMAKTGLPTAESFYYLNGLRYLGEVRKTELIQYLFAEYTTGMEAISRLHEEDYIVERADPADKRAKLISLTEKGIQALSASYQYSSKAGEMIFNGVNTEIINLCQALLAPIEERNTQEVASLKTKDFDVMYARLMKESTNQP</sequence>
<reference evidence="5 6" key="1">
    <citation type="journal article" date="2010" name="Stand. Genomic Sci.">
        <title>Complete genome sequence of Spirosoma linguale type strain (1).</title>
        <authorList>
            <person name="Lail K."/>
            <person name="Sikorski J."/>
            <person name="Saunders E."/>
            <person name="Lapidus A."/>
            <person name="Glavina Del Rio T."/>
            <person name="Copeland A."/>
            <person name="Tice H."/>
            <person name="Cheng J.-F."/>
            <person name="Lucas S."/>
            <person name="Nolan M."/>
            <person name="Bruce D."/>
            <person name="Goodwin L."/>
            <person name="Pitluck S."/>
            <person name="Ivanova N."/>
            <person name="Mavromatis K."/>
            <person name="Ovchinnikova G."/>
            <person name="Pati A."/>
            <person name="Chen A."/>
            <person name="Palaniappan K."/>
            <person name="Land M."/>
            <person name="Hauser L."/>
            <person name="Chang Y.-J."/>
            <person name="Jeffries C.D."/>
            <person name="Chain P."/>
            <person name="Brettin T."/>
            <person name="Detter J.C."/>
            <person name="Schuetze A."/>
            <person name="Rohde M."/>
            <person name="Tindall B.J."/>
            <person name="Goeker M."/>
            <person name="Bristow J."/>
            <person name="Eisen J.A."/>
            <person name="Markowitz V."/>
            <person name="Hugenholtz P."/>
            <person name="Kyrpides N.C."/>
            <person name="Klenk H.-P."/>
            <person name="Chen F."/>
        </authorList>
    </citation>
    <scope>NUCLEOTIDE SEQUENCE [LARGE SCALE GENOMIC DNA]</scope>
    <source>
        <strain evidence="6">ATCC 33905 / DSM 74 / LMG 10896 / Claus 1</strain>
    </source>
</reference>
<dbReference type="PROSITE" id="PS50995">
    <property type="entry name" value="HTH_MARR_2"/>
    <property type="match status" value="1"/>
</dbReference>
<evidence type="ECO:0000256" key="1">
    <source>
        <dbReference type="ARBA" id="ARBA00023015"/>
    </source>
</evidence>
<keyword evidence="6" id="KW-1185">Reference proteome</keyword>
<dbReference type="AlphaFoldDB" id="D2QDP4"/>
<feature type="domain" description="HTH marR-type" evidence="4">
    <location>
        <begin position="49"/>
        <end position="182"/>
    </location>
</feature>
<dbReference type="Pfam" id="PF13463">
    <property type="entry name" value="HTH_27"/>
    <property type="match status" value="1"/>
</dbReference>
<dbReference type="InterPro" id="IPR036388">
    <property type="entry name" value="WH-like_DNA-bd_sf"/>
</dbReference>
<gene>
    <name evidence="5" type="ordered locus">Slin_2146</name>
</gene>
<evidence type="ECO:0000313" key="5">
    <source>
        <dbReference type="EMBL" id="ADB38174.1"/>
    </source>
</evidence>
<dbReference type="GO" id="GO:0003677">
    <property type="term" value="F:DNA binding"/>
    <property type="evidence" value="ECO:0007669"/>
    <property type="project" value="UniProtKB-KW"/>
</dbReference>
<dbReference type="STRING" id="504472.Slin_2146"/>
<name>D2QDP4_SPILD</name>
<keyword evidence="3" id="KW-0804">Transcription</keyword>
<dbReference type="eggNOG" id="COG1846">
    <property type="taxonomic scope" value="Bacteria"/>
</dbReference>
<evidence type="ECO:0000256" key="2">
    <source>
        <dbReference type="ARBA" id="ARBA00023125"/>
    </source>
</evidence>
<dbReference type="PANTHER" id="PTHR42756">
    <property type="entry name" value="TRANSCRIPTIONAL REGULATOR, MARR"/>
    <property type="match status" value="1"/>
</dbReference>
<dbReference type="EMBL" id="CP001769">
    <property type="protein sequence ID" value="ADB38174.1"/>
    <property type="molecule type" value="Genomic_DNA"/>
</dbReference>
<evidence type="ECO:0000259" key="4">
    <source>
        <dbReference type="PROSITE" id="PS50995"/>
    </source>
</evidence>
<organism evidence="5 6">
    <name type="scientific">Spirosoma linguale (strain ATCC 33905 / DSM 74 / LMG 10896 / Claus 1)</name>
    <dbReference type="NCBI Taxonomy" id="504472"/>
    <lineage>
        <taxon>Bacteria</taxon>
        <taxon>Pseudomonadati</taxon>
        <taxon>Bacteroidota</taxon>
        <taxon>Cytophagia</taxon>
        <taxon>Cytophagales</taxon>
        <taxon>Cytophagaceae</taxon>
        <taxon>Spirosoma</taxon>
    </lineage>
</organism>